<organism evidence="1 2">
    <name type="scientific">Ornithobacterium rhinotracheale</name>
    <dbReference type="NCBI Taxonomy" id="28251"/>
    <lineage>
        <taxon>Bacteria</taxon>
        <taxon>Pseudomonadati</taxon>
        <taxon>Bacteroidota</taxon>
        <taxon>Flavobacteriia</taxon>
        <taxon>Flavobacteriales</taxon>
        <taxon>Weeksellaceae</taxon>
        <taxon>Ornithobacterium</taxon>
    </lineage>
</organism>
<gene>
    <name evidence="1" type="ORF">EQP59_04130</name>
</gene>
<dbReference type="EMBL" id="CP035107">
    <property type="protein sequence ID" value="QAR30594.1"/>
    <property type="molecule type" value="Genomic_DNA"/>
</dbReference>
<dbReference type="Proteomes" id="UP000287701">
    <property type="component" value="Chromosome"/>
</dbReference>
<sequence>MCQKFYLIDNAKFRRELVCLPVSMIDYDAECYYQEFNGGLMTPAAFKKWILAEYGGDLEAYVFFYRLLPLDSVEIKDRVPAVAEVVEEAVPVVPAVPVASWEKINEFYGGFEVWKRGDDYKFVNNVEGLAIGVYRYAPPQEVYENEVCYLGYGQEFEYSGEVSDLIVWDGVSGTEPRDLNFVA</sequence>
<proteinExistence type="predicted"/>
<dbReference type="RefSeq" id="WP_128501075.1">
    <property type="nucleotide sequence ID" value="NZ_CP035107.1"/>
</dbReference>
<accession>A0A3R5URL9</accession>
<reference evidence="1 2" key="1">
    <citation type="submission" date="2019-01" db="EMBL/GenBank/DDBJ databases">
        <title>Whole Genome of Ornithobacterium rhinotracheale FARPER-174b.</title>
        <authorList>
            <person name="Tataje-Lavanda L.A."/>
            <person name="Montalvan A."/>
            <person name="Montesinos R."/>
            <person name="Zimic M."/>
            <person name="Fernandez-Sanchez M."/>
            <person name="Fernandez-Diaz M."/>
        </authorList>
    </citation>
    <scope>NUCLEOTIDE SEQUENCE [LARGE SCALE GENOMIC DNA]</scope>
    <source>
        <strain evidence="1 2">FARPER-174b</strain>
    </source>
</reference>
<evidence type="ECO:0000313" key="1">
    <source>
        <dbReference type="EMBL" id="QAR30594.1"/>
    </source>
</evidence>
<dbReference type="AlphaFoldDB" id="A0A3R5URL9"/>
<name>A0A3R5URL9_ORNRH</name>
<protein>
    <submittedName>
        <fullName evidence="1">Uncharacterized protein</fullName>
    </submittedName>
</protein>
<evidence type="ECO:0000313" key="2">
    <source>
        <dbReference type="Proteomes" id="UP000287701"/>
    </source>
</evidence>